<accession>A0AAX4P1N3</accession>
<dbReference type="EMBL" id="CP151502">
    <property type="protein sequence ID" value="WZN60202.1"/>
    <property type="molecule type" value="Genomic_DNA"/>
</dbReference>
<feature type="coiled-coil region" evidence="1">
    <location>
        <begin position="237"/>
        <end position="264"/>
    </location>
</feature>
<keyword evidence="1" id="KW-0175">Coiled coil</keyword>
<feature type="compositionally biased region" description="Acidic residues" evidence="2">
    <location>
        <begin position="124"/>
        <end position="141"/>
    </location>
</feature>
<name>A0AAX4P1N3_9CHLO</name>
<evidence type="ECO:0000256" key="2">
    <source>
        <dbReference type="SAM" id="MobiDB-lite"/>
    </source>
</evidence>
<evidence type="ECO:0000313" key="4">
    <source>
        <dbReference type="Proteomes" id="UP001472866"/>
    </source>
</evidence>
<gene>
    <name evidence="3" type="ORF">HKI87_02g17310</name>
</gene>
<evidence type="ECO:0000313" key="3">
    <source>
        <dbReference type="EMBL" id="WZN60202.1"/>
    </source>
</evidence>
<organism evidence="3 4">
    <name type="scientific">Chloropicon roscoffensis</name>
    <dbReference type="NCBI Taxonomy" id="1461544"/>
    <lineage>
        <taxon>Eukaryota</taxon>
        <taxon>Viridiplantae</taxon>
        <taxon>Chlorophyta</taxon>
        <taxon>Chloropicophyceae</taxon>
        <taxon>Chloropicales</taxon>
        <taxon>Chloropicaceae</taxon>
        <taxon>Chloropicon</taxon>
    </lineage>
</organism>
<proteinExistence type="predicted"/>
<feature type="region of interest" description="Disordered" evidence="2">
    <location>
        <begin position="355"/>
        <end position="411"/>
    </location>
</feature>
<keyword evidence="4" id="KW-1185">Reference proteome</keyword>
<evidence type="ECO:0000256" key="1">
    <source>
        <dbReference type="SAM" id="Coils"/>
    </source>
</evidence>
<dbReference type="Proteomes" id="UP001472866">
    <property type="component" value="Chromosome 02"/>
</dbReference>
<feature type="region of interest" description="Disordered" evidence="2">
    <location>
        <begin position="116"/>
        <end position="141"/>
    </location>
</feature>
<dbReference type="AlphaFoldDB" id="A0AAX4P1N3"/>
<reference evidence="3 4" key="1">
    <citation type="submission" date="2024-03" db="EMBL/GenBank/DDBJ databases">
        <title>Complete genome sequence of the green alga Chloropicon roscoffensis RCC1871.</title>
        <authorList>
            <person name="Lemieux C."/>
            <person name="Pombert J.-F."/>
            <person name="Otis C."/>
            <person name="Turmel M."/>
        </authorList>
    </citation>
    <scope>NUCLEOTIDE SEQUENCE [LARGE SCALE GENOMIC DNA]</scope>
    <source>
        <strain evidence="3 4">RCC1871</strain>
    </source>
</reference>
<protein>
    <submittedName>
        <fullName evidence="3">Uncharacterized protein</fullName>
    </submittedName>
</protein>
<sequence length="411" mass="45249">MSGLVGTLRAISADDPVELHDLGGYDAAQVAELVQGAFAQPFPARAPVKVSFVVGAGKKGRQKYSQSLPKDLISALGSIGFSEDRAASACLECCGTYKYQHDTDKDLKFLHVFPHVSPGQGEGSEGEGSGEEGYDEDEDSPEEICRRISLEELEDFVKHNVKKFSQKRILLMKLKGFRAEFEELEAKMMIFGPLDPKEDAKYNNCFELSEKIEWVSGEMERMVTEGRLTKGEISLVREQLSDKVAQLSEELERAKADGKSKKAAKIDEAIERILDRKDSLAELKPTVYKIKHEKEIRQLRRQLAEIAKLEGSGGKQLMDVATVRKIGQKEELQEELDDLMQDNLGWFETKASVEEMMPSAAGGKKPKPKPKAAAGGGWTTKSSKKTGKSKGGSSRSGAPANPFDLLGDDNF</sequence>
<feature type="coiled-coil region" evidence="1">
    <location>
        <begin position="289"/>
        <end position="349"/>
    </location>
</feature>